<dbReference type="Proteomes" id="UP000031512">
    <property type="component" value="Chromosome 3"/>
</dbReference>
<protein>
    <submittedName>
        <fullName evidence="3">Uncharacterized protein</fullName>
    </submittedName>
</protein>
<feature type="compositionally biased region" description="Polar residues" evidence="1">
    <location>
        <begin position="194"/>
        <end position="204"/>
    </location>
</feature>
<keyword evidence="2" id="KW-0472">Membrane</keyword>
<feature type="region of interest" description="Disordered" evidence="1">
    <location>
        <begin position="178"/>
        <end position="204"/>
    </location>
</feature>
<evidence type="ECO:0000313" key="3">
    <source>
        <dbReference type="EMBL" id="AFZ80822.1"/>
    </source>
</evidence>
<dbReference type="GeneID" id="15804845"/>
<dbReference type="RefSeq" id="XP_004830488.1">
    <property type="nucleotide sequence ID" value="XM_004830431.1"/>
</dbReference>
<name>L0AZ04_THEEQ</name>
<keyword evidence="4" id="KW-1185">Reference proteome</keyword>
<dbReference type="EMBL" id="CP001670">
    <property type="protein sequence ID" value="AFZ80822.1"/>
    <property type="molecule type" value="Genomic_DNA"/>
</dbReference>
<organism evidence="3 4">
    <name type="scientific">Theileria equi strain WA</name>
    <dbReference type="NCBI Taxonomy" id="1537102"/>
    <lineage>
        <taxon>Eukaryota</taxon>
        <taxon>Sar</taxon>
        <taxon>Alveolata</taxon>
        <taxon>Apicomplexa</taxon>
        <taxon>Aconoidasida</taxon>
        <taxon>Piroplasmida</taxon>
        <taxon>Theileriidae</taxon>
        <taxon>Theileria</taxon>
    </lineage>
</organism>
<dbReference type="AlphaFoldDB" id="L0AZ04"/>
<keyword evidence="2" id="KW-0812">Transmembrane</keyword>
<proteinExistence type="predicted"/>
<gene>
    <name evidence="3" type="ORF">BEWA_002290</name>
</gene>
<evidence type="ECO:0000313" key="4">
    <source>
        <dbReference type="Proteomes" id="UP000031512"/>
    </source>
</evidence>
<evidence type="ECO:0000256" key="1">
    <source>
        <dbReference type="SAM" id="MobiDB-lite"/>
    </source>
</evidence>
<dbReference type="VEuPathDB" id="PiroplasmaDB:BEWA_002290"/>
<dbReference type="KEGG" id="beq:BEWA_002290"/>
<evidence type="ECO:0000256" key="2">
    <source>
        <dbReference type="SAM" id="Phobius"/>
    </source>
</evidence>
<accession>L0AZ04</accession>
<keyword evidence="2" id="KW-1133">Transmembrane helix</keyword>
<feature type="transmembrane region" description="Helical" evidence="2">
    <location>
        <begin position="209"/>
        <end position="233"/>
    </location>
</feature>
<sequence length="245" mass="26810">MSEDVVYLEIDKRCDGTCTCPGGSHIAGRGGKETKYCCTYYANGQRKVTVTCEHTSLLSIPYHKHSPSGPSVVGIKYNSGDEKNITLDGPSFPLSDVRSVSVFYCNQGNPVLICIEENGQDKWYKKPTSTANGDEKWTKVDSLYNKTPEDISNNFSRHTEVLKDAGCSSYGKCPCPHKPQVPPKELEENESESNDPTTSGSTASAKAPLWKALGGIALATGAGLICLGIWKLYSRYYRNPLVRLI</sequence>
<reference evidence="3 4" key="1">
    <citation type="journal article" date="2012" name="BMC Genomics">
        <title>Comparative genomic analysis and phylogenetic position of Theileria equi.</title>
        <authorList>
            <person name="Kappmeyer L.S."/>
            <person name="Thiagarajan M."/>
            <person name="Herndon D.R."/>
            <person name="Ramsay J.D."/>
            <person name="Caler E."/>
            <person name="Djikeng A."/>
            <person name="Gillespie J.J."/>
            <person name="Lau A.O."/>
            <person name="Roalson E.H."/>
            <person name="Silva J.C."/>
            <person name="Silva M.G."/>
            <person name="Suarez C.E."/>
            <person name="Ueti M.W."/>
            <person name="Nene V.M."/>
            <person name="Mealey R.H."/>
            <person name="Knowles D.P."/>
            <person name="Brayton K.A."/>
        </authorList>
    </citation>
    <scope>NUCLEOTIDE SEQUENCE [LARGE SCALE GENOMIC DNA]</scope>
    <source>
        <strain evidence="3 4">WA</strain>
    </source>
</reference>